<reference evidence="8" key="2">
    <citation type="submission" date="2025-09" db="UniProtKB">
        <authorList>
            <consortium name="Ensembl"/>
        </authorList>
    </citation>
    <scope>IDENTIFICATION</scope>
</reference>
<feature type="compositionally biased region" description="Gly residues" evidence="4">
    <location>
        <begin position="40"/>
        <end position="53"/>
    </location>
</feature>
<dbReference type="GO" id="GO:0098609">
    <property type="term" value="P:cell-cell adhesion"/>
    <property type="evidence" value="ECO:0007669"/>
    <property type="project" value="TreeGrafter"/>
</dbReference>
<reference evidence="8" key="1">
    <citation type="submission" date="2025-08" db="UniProtKB">
        <authorList>
            <consortium name="Ensembl"/>
        </authorList>
    </citation>
    <scope>IDENTIFICATION</scope>
</reference>
<dbReference type="CDD" id="cd06723">
    <property type="entry name" value="PDZ1_Dlg1-2-4-like"/>
    <property type="match status" value="1"/>
</dbReference>
<dbReference type="InterPro" id="IPR001478">
    <property type="entry name" value="PDZ"/>
</dbReference>
<dbReference type="CDD" id="cd06795">
    <property type="entry name" value="PDZ3_Dlg1-2-4-like"/>
    <property type="match status" value="1"/>
</dbReference>
<dbReference type="GO" id="GO:0043113">
    <property type="term" value="P:receptor clustering"/>
    <property type="evidence" value="ECO:0007669"/>
    <property type="project" value="TreeGrafter"/>
</dbReference>
<dbReference type="SMART" id="SM00072">
    <property type="entry name" value="GuKc"/>
    <property type="match status" value="1"/>
</dbReference>
<dbReference type="InterPro" id="IPR019590">
    <property type="entry name" value="DLG1_PEST_dom"/>
</dbReference>
<dbReference type="InterPro" id="IPR036028">
    <property type="entry name" value="SH3-like_dom_sf"/>
</dbReference>
<dbReference type="FunFam" id="2.30.42.10:FF:000091">
    <property type="entry name" value="disks large homolog 1 isoform X8"/>
    <property type="match status" value="1"/>
</dbReference>
<dbReference type="RefSeq" id="XP_029786206.1">
    <property type="nucleotide sequence ID" value="XM_029930346.1"/>
</dbReference>
<dbReference type="PIRSF" id="PIRSF001741">
    <property type="entry name" value="MAGUK_DLGH"/>
    <property type="match status" value="1"/>
</dbReference>
<dbReference type="InterPro" id="IPR036034">
    <property type="entry name" value="PDZ_sf"/>
</dbReference>
<dbReference type="Pfam" id="PF00595">
    <property type="entry name" value="PDZ"/>
    <property type="match status" value="3"/>
</dbReference>
<proteinExistence type="predicted"/>
<feature type="region of interest" description="Disordered" evidence="4">
    <location>
        <begin position="33"/>
        <end position="101"/>
    </location>
</feature>
<dbReference type="PROSITE" id="PS50052">
    <property type="entry name" value="GUANYLATE_KINASE_2"/>
    <property type="match status" value="1"/>
</dbReference>
<dbReference type="GO" id="GO:0099072">
    <property type="term" value="P:regulation of postsynaptic membrane neurotransmitter receptor levels"/>
    <property type="evidence" value="ECO:0007669"/>
    <property type="project" value="TreeGrafter"/>
</dbReference>
<dbReference type="PROSITE" id="PS50002">
    <property type="entry name" value="SH3"/>
    <property type="match status" value="1"/>
</dbReference>
<dbReference type="CDD" id="cd12029">
    <property type="entry name" value="SH3_DLG3"/>
    <property type="match status" value="1"/>
</dbReference>
<evidence type="ECO:0000256" key="2">
    <source>
        <dbReference type="ARBA" id="ARBA00022737"/>
    </source>
</evidence>
<dbReference type="InterPro" id="IPR050614">
    <property type="entry name" value="Synaptic_Scaffolding_LAP-MAGUK"/>
</dbReference>
<dbReference type="GO" id="GO:0007268">
    <property type="term" value="P:chemical synaptic transmission"/>
    <property type="evidence" value="ECO:0007669"/>
    <property type="project" value="InterPro"/>
</dbReference>
<dbReference type="PANTHER" id="PTHR23119">
    <property type="entry name" value="DISCS LARGE"/>
    <property type="match status" value="1"/>
</dbReference>
<dbReference type="CDD" id="cd00071">
    <property type="entry name" value="GMPK"/>
    <property type="match status" value="1"/>
</dbReference>
<dbReference type="InterPro" id="IPR016313">
    <property type="entry name" value="DLG1-like"/>
</dbReference>
<accession>A0A673UI59</accession>
<dbReference type="GO" id="GO:0019901">
    <property type="term" value="F:protein kinase binding"/>
    <property type="evidence" value="ECO:0007669"/>
    <property type="project" value="TreeGrafter"/>
</dbReference>
<dbReference type="PANTHER" id="PTHR23119:SF28">
    <property type="entry name" value="DISKS LARGE HOMOLOG 3"/>
    <property type="match status" value="1"/>
</dbReference>
<dbReference type="CDD" id="cd06724">
    <property type="entry name" value="PDZ2_Dlg1-2-4-like"/>
    <property type="match status" value="1"/>
</dbReference>
<dbReference type="Pfam" id="PF10600">
    <property type="entry name" value="PDZ_assoc"/>
    <property type="match status" value="1"/>
</dbReference>
<dbReference type="FunFam" id="3.40.50.300:FF:001402">
    <property type="entry name" value="Discs, large homolog 3 (Drosophila)"/>
    <property type="match status" value="1"/>
</dbReference>
<evidence type="ECO:0000256" key="4">
    <source>
        <dbReference type="SAM" id="MobiDB-lite"/>
    </source>
</evidence>
<dbReference type="GO" id="GO:0098839">
    <property type="term" value="C:postsynaptic density membrane"/>
    <property type="evidence" value="ECO:0007669"/>
    <property type="project" value="TreeGrafter"/>
</dbReference>
<dbReference type="FunFam" id="2.30.42.10:FF:000001">
    <property type="entry name" value="Disks large homolog 1 isoform 2"/>
    <property type="match status" value="1"/>
</dbReference>
<dbReference type="Ensembl" id="ENSSSUT00005027597.1">
    <property type="protein sequence ID" value="ENSSSUP00005024099.1"/>
    <property type="gene ID" value="ENSSSUG00005015294.1"/>
</dbReference>
<dbReference type="GO" id="GO:0031594">
    <property type="term" value="C:neuromuscular junction"/>
    <property type="evidence" value="ECO:0007669"/>
    <property type="project" value="InterPro"/>
</dbReference>
<feature type="domain" description="PDZ" evidence="7">
    <location>
        <begin position="386"/>
        <end position="467"/>
    </location>
</feature>
<dbReference type="Proteomes" id="UP000472268">
    <property type="component" value="Unplaced"/>
</dbReference>
<dbReference type="FunFam" id="3.30.63.10:FF:000001">
    <property type="entry name" value="Disks large homolog 1 isoform 2"/>
    <property type="match status" value="1"/>
</dbReference>
<dbReference type="InterPro" id="IPR019583">
    <property type="entry name" value="DLG1-4_PDZ_assoc"/>
</dbReference>
<evidence type="ECO:0000259" key="6">
    <source>
        <dbReference type="PROSITE" id="PS50052"/>
    </source>
</evidence>
<dbReference type="Gene3D" id="3.40.50.300">
    <property type="entry name" value="P-loop containing nucleotide triphosphate hydrolases"/>
    <property type="match status" value="1"/>
</dbReference>
<evidence type="ECO:0000256" key="3">
    <source>
        <dbReference type="PROSITE-ProRule" id="PRU00192"/>
    </source>
</evidence>
<dbReference type="GeneID" id="115283876"/>
<dbReference type="InterPro" id="IPR020590">
    <property type="entry name" value="Guanylate_kinase_CS"/>
</dbReference>
<dbReference type="FunFam" id="2.30.30.40:FF:000027">
    <property type="entry name" value="Disks large homolog 3 isoform 1"/>
    <property type="match status" value="1"/>
</dbReference>
<name>A0A673UI59_SURSU</name>
<keyword evidence="1 3" id="KW-0728">SH3 domain</keyword>
<dbReference type="GO" id="GO:0035255">
    <property type="term" value="F:ionotropic glutamate receptor binding"/>
    <property type="evidence" value="ECO:0007669"/>
    <property type="project" value="TreeGrafter"/>
</dbReference>
<dbReference type="FunFam" id="2.30.30.40:FF:000008">
    <property type="entry name" value="Disks large homolog 1 isoform 2"/>
    <property type="match status" value="1"/>
</dbReference>
<dbReference type="SUPFAM" id="SSF50044">
    <property type="entry name" value="SH3-domain"/>
    <property type="match status" value="1"/>
</dbReference>
<keyword evidence="9" id="KW-1185">Reference proteome</keyword>
<feature type="domain" description="PDZ" evidence="7">
    <location>
        <begin position="226"/>
        <end position="313"/>
    </location>
</feature>
<dbReference type="InterPro" id="IPR027417">
    <property type="entry name" value="P-loop_NTPase"/>
</dbReference>
<dbReference type="GO" id="GO:0016323">
    <property type="term" value="C:basolateral plasma membrane"/>
    <property type="evidence" value="ECO:0007669"/>
    <property type="project" value="TreeGrafter"/>
</dbReference>
<sequence>MHKHQHCCKCPECYEVTRLAALRRLEPPGYGDWQVPDPYGPGGGNGASAGYGGYSSQTLPSQAGATPTPRTKAKLIPTSRDVGPVPPKPVPGKSTPKLNGSGPSWWPECTCTNRDWYEQVNGSDGMFKYEEIVLERGNSGLGFSIAGGIDNPHVPDDPGIFITKIIPGGAAAMDGRLGVNDCVLRVNEVDVSEVVHSRAVEALKEAGPVVRLVVRRRQPPPETIMEVNLLKGPKGLGFSIAGGIGNQHIPGDNSIYITKIIEGGAAQKDGRLQIGDRLLAVNNTNLQDVRHEEAVASLKNTSDMVYLKVAKPGSLHLNDMYAPPDYASTFTSLADNHISHNSSLGYLGAVESKVSYPAPPQVPPARYSPIPRHMLAEEDFTREPRKIILHKGSTGLGFNIVGGEDGEGIFVSFILAGGPADLSGELRRGDRILSVNGVNLRNATHEQAAAALKRAGQSVTIVAQYRPEEYSRFESKIHDLREQMMNSSMSSGSGSLRTSEKRSLYVRALFDYDRTRDSCLPSQGLSFSYGDILHVINASDDEWWQARLVTPHGESEQIGVIPSKKRVEKKERARLKTVKFHARTGMIESNRDFPGLSDDYYGAKNLKGVTSNTSDSESSSKGQEDAILSYEPVTRQEIHYARPVIILGPMKDRVNDDLISEFPHKFGSCVPHTTRPRRDNEVDGQDYHFVVSREQMEKDIQDNKFIEAGQFNDNLYGTSIQSVRAVAERGKHCILDVSGNAIKRLQQAQLYPIAIFIKPKSIEALMEMNRRQTYEQANKMYDKAMKLEQEFGEYFTAIVQGDSLEEIYNKIKQIIEDQSGHYIWVPSPEKL</sequence>
<dbReference type="InterPro" id="IPR008144">
    <property type="entry name" value="Guanylate_kin-like_dom"/>
</dbReference>
<evidence type="ECO:0000313" key="8">
    <source>
        <dbReference type="Ensembl" id="ENSSSUP00005024099.1"/>
    </source>
</evidence>
<dbReference type="InterPro" id="IPR001452">
    <property type="entry name" value="SH3_domain"/>
</dbReference>
<dbReference type="Gene3D" id="2.30.30.40">
    <property type="entry name" value="SH3 Domains"/>
    <property type="match status" value="2"/>
</dbReference>
<keyword evidence="2" id="KW-0677">Repeat</keyword>
<evidence type="ECO:0000256" key="1">
    <source>
        <dbReference type="ARBA" id="ARBA00022443"/>
    </source>
</evidence>
<dbReference type="FunFam" id="2.30.42.10:FF:000002">
    <property type="entry name" value="Disks large homolog 4 isoform 2"/>
    <property type="match status" value="1"/>
</dbReference>
<dbReference type="SMART" id="SM01277">
    <property type="entry name" value="MAGUK_N_PEST"/>
    <property type="match status" value="1"/>
</dbReference>
<dbReference type="InterPro" id="IPR035763">
    <property type="entry name" value="DLG3_SH3"/>
</dbReference>
<dbReference type="SUPFAM" id="SSF52540">
    <property type="entry name" value="P-loop containing nucleoside triphosphate hydrolases"/>
    <property type="match status" value="1"/>
</dbReference>
<dbReference type="Pfam" id="PF00018">
    <property type="entry name" value="SH3_1"/>
    <property type="match status" value="1"/>
</dbReference>
<dbReference type="AlphaFoldDB" id="A0A673UI59"/>
<evidence type="ECO:0000313" key="9">
    <source>
        <dbReference type="Proteomes" id="UP000472268"/>
    </source>
</evidence>
<evidence type="ECO:0000259" key="7">
    <source>
        <dbReference type="PROSITE" id="PS50106"/>
    </source>
</evidence>
<dbReference type="PROSITE" id="PS50106">
    <property type="entry name" value="PDZ"/>
    <property type="match status" value="3"/>
</dbReference>
<evidence type="ECO:0000259" key="5">
    <source>
        <dbReference type="PROSITE" id="PS50002"/>
    </source>
</evidence>
<dbReference type="PROSITE" id="PS00856">
    <property type="entry name" value="GUANYLATE_KINASE_1"/>
    <property type="match status" value="1"/>
</dbReference>
<feature type="compositionally biased region" description="Polar residues" evidence="4">
    <location>
        <begin position="57"/>
        <end position="69"/>
    </location>
</feature>
<feature type="domain" description="Guanylate kinase-like" evidence="6">
    <location>
        <begin position="641"/>
        <end position="816"/>
    </location>
</feature>
<feature type="domain" description="SH3" evidence="5">
    <location>
        <begin position="501"/>
        <end position="571"/>
    </location>
</feature>
<organism evidence="8 9">
    <name type="scientific">Suricata suricatta</name>
    <name type="common">Meerkat</name>
    <dbReference type="NCBI Taxonomy" id="37032"/>
    <lineage>
        <taxon>Eukaryota</taxon>
        <taxon>Metazoa</taxon>
        <taxon>Chordata</taxon>
        <taxon>Craniata</taxon>
        <taxon>Vertebrata</taxon>
        <taxon>Euteleostomi</taxon>
        <taxon>Mammalia</taxon>
        <taxon>Eutheria</taxon>
        <taxon>Laurasiatheria</taxon>
        <taxon>Carnivora</taxon>
        <taxon>Feliformia</taxon>
        <taxon>Herpestidae</taxon>
        <taxon>Suricata</taxon>
    </lineage>
</organism>
<dbReference type="SUPFAM" id="SSF50156">
    <property type="entry name" value="PDZ domain-like"/>
    <property type="match status" value="3"/>
</dbReference>
<gene>
    <name evidence="8" type="primary">DLG3</name>
</gene>
<dbReference type="SMART" id="SM00228">
    <property type="entry name" value="PDZ"/>
    <property type="match status" value="3"/>
</dbReference>
<dbReference type="GO" id="GO:0045197">
    <property type="term" value="P:establishment or maintenance of epithelial cell apical/basal polarity"/>
    <property type="evidence" value="ECO:0007669"/>
    <property type="project" value="TreeGrafter"/>
</dbReference>
<dbReference type="Gene3D" id="2.30.42.10">
    <property type="match status" value="3"/>
</dbReference>
<protein>
    <submittedName>
        <fullName evidence="8">Discs large MAGUK scaffold protein 3</fullName>
    </submittedName>
</protein>
<dbReference type="GO" id="GO:0043005">
    <property type="term" value="C:neuron projection"/>
    <property type="evidence" value="ECO:0007669"/>
    <property type="project" value="InterPro"/>
</dbReference>
<dbReference type="Pfam" id="PF00625">
    <property type="entry name" value="Guanylate_kin"/>
    <property type="match status" value="1"/>
</dbReference>
<dbReference type="GO" id="GO:0097120">
    <property type="term" value="P:receptor localization to synapse"/>
    <property type="evidence" value="ECO:0007669"/>
    <property type="project" value="TreeGrafter"/>
</dbReference>
<dbReference type="CTD" id="1741"/>
<dbReference type="InterPro" id="IPR008145">
    <property type="entry name" value="GK/Ca_channel_bsu"/>
</dbReference>
<feature type="domain" description="PDZ" evidence="7">
    <location>
        <begin position="131"/>
        <end position="218"/>
    </location>
</feature>
<dbReference type="Gene3D" id="3.30.63.10">
    <property type="entry name" value="Guanylate Kinase phosphate binding domain"/>
    <property type="match status" value="1"/>
</dbReference>
<dbReference type="SMART" id="SM00326">
    <property type="entry name" value="SH3"/>
    <property type="match status" value="1"/>
</dbReference>